<proteinExistence type="predicted"/>
<feature type="compositionally biased region" description="Polar residues" evidence="1">
    <location>
        <begin position="30"/>
        <end position="46"/>
    </location>
</feature>
<feature type="compositionally biased region" description="Basic residues" evidence="1">
    <location>
        <begin position="321"/>
        <end position="332"/>
    </location>
</feature>
<feature type="compositionally biased region" description="Basic and acidic residues" evidence="1">
    <location>
        <begin position="220"/>
        <end position="235"/>
    </location>
</feature>
<reference evidence="2" key="1">
    <citation type="submission" date="2023-07" db="EMBL/GenBank/DDBJ databases">
        <authorList>
            <consortium name="AG Swart"/>
            <person name="Singh M."/>
            <person name="Singh A."/>
            <person name="Seah K."/>
            <person name="Emmerich C."/>
        </authorList>
    </citation>
    <scope>NUCLEOTIDE SEQUENCE</scope>
    <source>
        <strain evidence="2">DP1</strain>
    </source>
</reference>
<feature type="compositionally biased region" description="Basic residues" evidence="1">
    <location>
        <begin position="20"/>
        <end position="29"/>
    </location>
</feature>
<dbReference type="EMBL" id="CAMPGE010029904">
    <property type="protein sequence ID" value="CAI2387393.1"/>
    <property type="molecule type" value="Genomic_DNA"/>
</dbReference>
<feature type="region of interest" description="Disordered" evidence="1">
    <location>
        <begin position="1"/>
        <end position="72"/>
    </location>
</feature>
<dbReference type="Proteomes" id="UP001295684">
    <property type="component" value="Unassembled WGS sequence"/>
</dbReference>
<dbReference type="AlphaFoldDB" id="A0AAD1YA92"/>
<comment type="caution">
    <text evidence="2">The sequence shown here is derived from an EMBL/GenBank/DDBJ whole genome shotgun (WGS) entry which is preliminary data.</text>
</comment>
<feature type="region of interest" description="Disordered" evidence="1">
    <location>
        <begin position="211"/>
        <end position="242"/>
    </location>
</feature>
<organism evidence="2 3">
    <name type="scientific">Euplotes crassus</name>
    <dbReference type="NCBI Taxonomy" id="5936"/>
    <lineage>
        <taxon>Eukaryota</taxon>
        <taxon>Sar</taxon>
        <taxon>Alveolata</taxon>
        <taxon>Ciliophora</taxon>
        <taxon>Intramacronucleata</taxon>
        <taxon>Spirotrichea</taxon>
        <taxon>Hypotrichia</taxon>
        <taxon>Euplotida</taxon>
        <taxon>Euplotidae</taxon>
        <taxon>Moneuplotes</taxon>
    </lineage>
</organism>
<accession>A0AAD1YA92</accession>
<evidence type="ECO:0000256" key="1">
    <source>
        <dbReference type="SAM" id="MobiDB-lite"/>
    </source>
</evidence>
<evidence type="ECO:0000313" key="2">
    <source>
        <dbReference type="EMBL" id="CAI2387393.1"/>
    </source>
</evidence>
<sequence length="477" mass="53610">MQHQFQIQSKNKVKDTRTHLSSRAKRRGRSTNTSFMSKSKLKSQQSVHKRKGSDHSKVSTHKRDATSIKRENQVDISGKDNISTDANIMEALKLCSESRGKTDFYWKLHEVTLKVKDYVQKFKHIKKSPKLGNQLQSAGGNLNFLRTMELNRSCTKMPSTLAVPKLSVHKNSKKMIRRTSTVLQSPLVISPKLSVMQNSYNFRKEKNNKISEVNSASSMSDKEEKSTGAEREKKMIKCPSSNALDSMINSTLHKKSKISKPPPLAAGLAMKNARSASISINLLKKETLVTNNRKPIKAVDDSNLQIISSKKSEAKSVAKSKSGRKKKGKHFKPLQLKSTFHQKSKNKKISRNQSQPAELSPLKEEKLSKEGKLPHIITTKEGFDEDIIKASQVDIMSMLTTRRSTVKNNQKQQEFKICFSKKTSQNSSPKRQNLNKLVNLAPSSSLISRLPKYTKEGLGMYTAPSNPFKTQRASLGS</sequence>
<feature type="compositionally biased region" description="Basic residues" evidence="1">
    <location>
        <begin position="340"/>
        <end position="350"/>
    </location>
</feature>
<feature type="compositionally biased region" description="Basic and acidic residues" evidence="1">
    <location>
        <begin position="53"/>
        <end position="72"/>
    </location>
</feature>
<feature type="compositionally biased region" description="Polar residues" evidence="1">
    <location>
        <begin position="1"/>
        <end position="10"/>
    </location>
</feature>
<gene>
    <name evidence="2" type="ORF">ECRASSUSDP1_LOCUS29025</name>
</gene>
<feature type="region of interest" description="Disordered" evidence="1">
    <location>
        <begin position="311"/>
        <end position="367"/>
    </location>
</feature>
<name>A0AAD1YA92_EUPCR</name>
<protein>
    <submittedName>
        <fullName evidence="2">Uncharacterized protein</fullName>
    </submittedName>
</protein>
<keyword evidence="3" id="KW-1185">Reference proteome</keyword>
<evidence type="ECO:0000313" key="3">
    <source>
        <dbReference type="Proteomes" id="UP001295684"/>
    </source>
</evidence>